<keyword evidence="3" id="KW-1185">Reference proteome</keyword>
<dbReference type="InParanoid" id="W3X3R6"/>
<evidence type="ECO:0000313" key="2">
    <source>
        <dbReference type="EMBL" id="ETS80057.1"/>
    </source>
</evidence>
<dbReference type="GeneID" id="19272599"/>
<dbReference type="RefSeq" id="XP_007834358.1">
    <property type="nucleotide sequence ID" value="XM_007836167.1"/>
</dbReference>
<dbReference type="Proteomes" id="UP000030651">
    <property type="component" value="Unassembled WGS sequence"/>
</dbReference>
<organism evidence="2 3">
    <name type="scientific">Pestalotiopsis fici (strain W106-1 / CGMCC3.15140)</name>
    <dbReference type="NCBI Taxonomy" id="1229662"/>
    <lineage>
        <taxon>Eukaryota</taxon>
        <taxon>Fungi</taxon>
        <taxon>Dikarya</taxon>
        <taxon>Ascomycota</taxon>
        <taxon>Pezizomycotina</taxon>
        <taxon>Sordariomycetes</taxon>
        <taxon>Xylariomycetidae</taxon>
        <taxon>Amphisphaeriales</taxon>
        <taxon>Sporocadaceae</taxon>
        <taxon>Pestalotiopsis</taxon>
    </lineage>
</organism>
<evidence type="ECO:0000313" key="3">
    <source>
        <dbReference type="Proteomes" id="UP000030651"/>
    </source>
</evidence>
<sequence length="201" mass="21952">METQSLGGDFLIQLRAEGARANYNPWEPGDDKILFQLGVSDIEAVRDALGITALCGSHGGLTIRSHYEAYSEIMRRSHVTLAPSDKETLARWDRWSLTARHFDETSQEPDYPRRDRDTYKSLAYWDSDNEEIDVMESDSGVGPAIGIEAVGGIEGAGGIEETGSSEPADCMKAAGSIIRIGETTRQESHGVGGKRDMCSPK</sequence>
<dbReference type="EMBL" id="KI912113">
    <property type="protein sequence ID" value="ETS80057.1"/>
    <property type="molecule type" value="Genomic_DNA"/>
</dbReference>
<protein>
    <submittedName>
        <fullName evidence="2">Uncharacterized protein</fullName>
    </submittedName>
</protein>
<dbReference type="AlphaFoldDB" id="W3X3R6"/>
<dbReference type="HOGENOM" id="CLU_1360846_0_0_1"/>
<proteinExistence type="predicted"/>
<accession>W3X3R6</accession>
<dbReference type="OrthoDB" id="5245117at2759"/>
<name>W3X3R6_PESFW</name>
<gene>
    <name evidence="2" type="ORF">PFICI_07586</name>
</gene>
<feature type="region of interest" description="Disordered" evidence="1">
    <location>
        <begin position="182"/>
        <end position="201"/>
    </location>
</feature>
<evidence type="ECO:0000256" key="1">
    <source>
        <dbReference type="SAM" id="MobiDB-lite"/>
    </source>
</evidence>
<reference evidence="3" key="1">
    <citation type="journal article" date="2015" name="BMC Genomics">
        <title>Genomic and transcriptomic analysis of the endophytic fungus Pestalotiopsis fici reveals its lifestyle and high potential for synthesis of natural products.</title>
        <authorList>
            <person name="Wang X."/>
            <person name="Zhang X."/>
            <person name="Liu L."/>
            <person name="Xiang M."/>
            <person name="Wang W."/>
            <person name="Sun X."/>
            <person name="Che Y."/>
            <person name="Guo L."/>
            <person name="Liu G."/>
            <person name="Guo L."/>
            <person name="Wang C."/>
            <person name="Yin W.B."/>
            <person name="Stadler M."/>
            <person name="Zhang X."/>
            <person name="Liu X."/>
        </authorList>
    </citation>
    <scope>NUCLEOTIDE SEQUENCE [LARGE SCALE GENOMIC DNA]</scope>
    <source>
        <strain evidence="3">W106-1 / CGMCC3.15140</strain>
    </source>
</reference>
<dbReference type="KEGG" id="pfy:PFICI_07586"/>